<evidence type="ECO:0000256" key="2">
    <source>
        <dbReference type="ARBA" id="ARBA00022475"/>
    </source>
</evidence>
<feature type="transmembrane region" description="Helical" evidence="6">
    <location>
        <begin position="665"/>
        <end position="690"/>
    </location>
</feature>
<organism evidence="9 10">
    <name type="scientific">Fuerstiella marisgermanici</name>
    <dbReference type="NCBI Taxonomy" id="1891926"/>
    <lineage>
        <taxon>Bacteria</taxon>
        <taxon>Pseudomonadati</taxon>
        <taxon>Planctomycetota</taxon>
        <taxon>Planctomycetia</taxon>
        <taxon>Planctomycetales</taxon>
        <taxon>Planctomycetaceae</taxon>
        <taxon>Fuerstiella</taxon>
    </lineage>
</organism>
<protein>
    <submittedName>
        <fullName evidence="9">Efflux transporter, putative, hydrophobe/amphiphile efflux-3 (HAE3) family</fullName>
    </submittedName>
</protein>
<evidence type="ECO:0000256" key="4">
    <source>
        <dbReference type="ARBA" id="ARBA00022989"/>
    </source>
</evidence>
<feature type="domain" description="Membrane transport protein MMPL" evidence="8">
    <location>
        <begin position="487"/>
        <end position="699"/>
    </location>
</feature>
<gene>
    <name evidence="9" type="ORF">Fuma_04960</name>
</gene>
<dbReference type="SUPFAM" id="SSF82866">
    <property type="entry name" value="Multidrug efflux transporter AcrB transmembrane domain"/>
    <property type="match status" value="2"/>
</dbReference>
<dbReference type="EMBL" id="CP017641">
    <property type="protein sequence ID" value="APZ95304.1"/>
    <property type="molecule type" value="Genomic_DNA"/>
</dbReference>
<sequence length="712" mass="77297" precursor="true">MVSQFYRRHSANILLCCLIALPILIACGEQVVSNNDIETWLPRNSQVRTDYDNFVRTFGADETILVAFPKPFPAPARLEAAAGRMAGLDGVSSCWTRQQLLETMLANEVSEETAKSRLVHLMATPDNDLETMLVSLNKHGTANRSQVCEDVRRQLAYCQMPDAVLAGGPIVGTQLDKLGSRKRAAALFMLTMAICLVLLYLNISCWKTSGALMLANLLCINLTMTTIWLSGYEMNFIMSSLPVMVMVFTTASAIHFIGHFRHEYPRADAVERAIRGVIRPSAFATVTTVIGLVSLAVSDIGPIPAFGAAAALGTVYSFFVGIFLTPAIIVGLKYRPPQNQSTEVRLERTAMYIVNRPIRVLVPGLLLTAFCAVGVFQLRSLISPLDFLPSNDPVLRDTLLIQNTLTSPTSIEAVVDFGSHGSSFVDRLREVREIESRLSEVDNICHTLSLADFFPEELSENTLSLSKLAAASNSNGGVSGLMADGSRLWRVSLRLHDDEPSAVAATMASLKACELDRQITFTGLGPLLEIAQGQIFDGFWKSFASAFVLITLVMVLALRSITAGLVAMIPNLTPIILVFGTLGLCDYAIDIGIMMTASIALGLAVDGTFHFLFSYRDCRKTSGCRYRAVRKAILQTGLPIISSALISGTGLLALGFSPFKPTMRFGVLMFCLLLAALIGDLVLLPAFLAIGSRRKRLAAEATNAHDAVRRAA</sequence>
<dbReference type="PANTHER" id="PTHR33406:SF12">
    <property type="entry name" value="BLR2997 PROTEIN"/>
    <property type="match status" value="1"/>
</dbReference>
<feature type="transmembrane region" description="Helical" evidence="6">
    <location>
        <begin position="184"/>
        <end position="203"/>
    </location>
</feature>
<keyword evidence="3 6" id="KW-0812">Transmembrane</keyword>
<name>A0A1P8WMM2_9PLAN</name>
<feature type="transmembrane region" description="Helical" evidence="6">
    <location>
        <begin position="210"/>
        <end position="230"/>
    </location>
</feature>
<dbReference type="InterPro" id="IPR050545">
    <property type="entry name" value="Mycobact_MmpL"/>
</dbReference>
<evidence type="ECO:0000256" key="6">
    <source>
        <dbReference type="SAM" id="Phobius"/>
    </source>
</evidence>
<comment type="subcellular location">
    <subcellularLocation>
        <location evidence="1">Cell membrane</location>
        <topology evidence="1">Multi-pass membrane protein</topology>
    </subcellularLocation>
</comment>
<feature type="transmembrane region" description="Helical" evidence="6">
    <location>
        <begin position="358"/>
        <end position="378"/>
    </location>
</feature>
<dbReference type="AlphaFoldDB" id="A0A1P8WMM2"/>
<feature type="transmembrane region" description="Helical" evidence="6">
    <location>
        <begin position="539"/>
        <end position="558"/>
    </location>
</feature>
<feature type="transmembrane region" description="Helical" evidence="6">
    <location>
        <begin position="236"/>
        <end position="257"/>
    </location>
</feature>
<accession>A0A1P8WMM2</accession>
<proteinExistence type="predicted"/>
<dbReference type="GO" id="GO:0005886">
    <property type="term" value="C:plasma membrane"/>
    <property type="evidence" value="ECO:0007669"/>
    <property type="project" value="UniProtKB-SubCell"/>
</dbReference>
<evidence type="ECO:0000256" key="7">
    <source>
        <dbReference type="SAM" id="SignalP"/>
    </source>
</evidence>
<feature type="signal peptide" evidence="7">
    <location>
        <begin position="1"/>
        <end position="28"/>
    </location>
</feature>
<evidence type="ECO:0000313" key="10">
    <source>
        <dbReference type="Proteomes" id="UP000187735"/>
    </source>
</evidence>
<evidence type="ECO:0000313" key="9">
    <source>
        <dbReference type="EMBL" id="APZ95304.1"/>
    </source>
</evidence>
<feature type="transmembrane region" description="Helical" evidence="6">
    <location>
        <begin position="595"/>
        <end position="615"/>
    </location>
</feature>
<dbReference type="PANTHER" id="PTHR33406">
    <property type="entry name" value="MEMBRANE PROTEIN MJ1562-RELATED"/>
    <property type="match status" value="1"/>
</dbReference>
<keyword evidence="2" id="KW-1003">Cell membrane</keyword>
<feature type="transmembrane region" description="Helical" evidence="6">
    <location>
        <begin position="636"/>
        <end position="659"/>
    </location>
</feature>
<feature type="domain" description="Membrane transport protein MMPL" evidence="8">
    <location>
        <begin position="114"/>
        <end position="358"/>
    </location>
</feature>
<keyword evidence="5 6" id="KW-0472">Membrane</keyword>
<feature type="transmembrane region" description="Helical" evidence="6">
    <location>
        <begin position="303"/>
        <end position="332"/>
    </location>
</feature>
<dbReference type="Proteomes" id="UP000187735">
    <property type="component" value="Chromosome"/>
</dbReference>
<evidence type="ECO:0000256" key="1">
    <source>
        <dbReference type="ARBA" id="ARBA00004651"/>
    </source>
</evidence>
<dbReference type="Gene3D" id="1.20.1640.10">
    <property type="entry name" value="Multidrug efflux transporter AcrB transmembrane domain"/>
    <property type="match status" value="2"/>
</dbReference>
<reference evidence="9 10" key="1">
    <citation type="journal article" date="2016" name="Front. Microbiol.">
        <title>Fuerstia marisgermanicae gen. nov., sp. nov., an Unusual Member of the Phylum Planctomycetes from the German Wadden Sea.</title>
        <authorList>
            <person name="Kohn T."/>
            <person name="Heuer A."/>
            <person name="Jogler M."/>
            <person name="Vollmers J."/>
            <person name="Boedeker C."/>
            <person name="Bunk B."/>
            <person name="Rast P."/>
            <person name="Borchert D."/>
            <person name="Glockner I."/>
            <person name="Freese H.M."/>
            <person name="Klenk H.P."/>
            <person name="Overmann J."/>
            <person name="Kaster A.K."/>
            <person name="Rohde M."/>
            <person name="Wiegand S."/>
            <person name="Jogler C."/>
        </authorList>
    </citation>
    <scope>NUCLEOTIDE SEQUENCE [LARGE SCALE GENOMIC DNA]</scope>
    <source>
        <strain evidence="9 10">NH11</strain>
    </source>
</reference>
<dbReference type="RefSeq" id="WP_077026486.1">
    <property type="nucleotide sequence ID" value="NZ_CP017641.1"/>
</dbReference>
<feature type="chain" id="PRO_5010311875" evidence="7">
    <location>
        <begin position="29"/>
        <end position="712"/>
    </location>
</feature>
<keyword evidence="7" id="KW-0732">Signal</keyword>
<evidence type="ECO:0000259" key="8">
    <source>
        <dbReference type="Pfam" id="PF03176"/>
    </source>
</evidence>
<evidence type="ECO:0000256" key="3">
    <source>
        <dbReference type="ARBA" id="ARBA00022692"/>
    </source>
</evidence>
<dbReference type="KEGG" id="fmr:Fuma_04960"/>
<dbReference type="PROSITE" id="PS51257">
    <property type="entry name" value="PROKAR_LIPOPROTEIN"/>
    <property type="match status" value="1"/>
</dbReference>
<dbReference type="STRING" id="1891926.Fuma_04960"/>
<feature type="transmembrane region" description="Helical" evidence="6">
    <location>
        <begin position="277"/>
        <end position="297"/>
    </location>
</feature>
<keyword evidence="10" id="KW-1185">Reference proteome</keyword>
<evidence type="ECO:0000256" key="5">
    <source>
        <dbReference type="ARBA" id="ARBA00023136"/>
    </source>
</evidence>
<feature type="transmembrane region" description="Helical" evidence="6">
    <location>
        <begin position="565"/>
        <end position="589"/>
    </location>
</feature>
<keyword evidence="4 6" id="KW-1133">Transmembrane helix</keyword>
<dbReference type="InterPro" id="IPR004869">
    <property type="entry name" value="MMPL_dom"/>
</dbReference>
<dbReference type="Pfam" id="PF03176">
    <property type="entry name" value="MMPL"/>
    <property type="match status" value="2"/>
</dbReference>